<reference evidence="5" key="2">
    <citation type="submission" date="2025-08" db="UniProtKB">
        <authorList>
            <consortium name="Ensembl"/>
        </authorList>
    </citation>
    <scope>IDENTIFICATION</scope>
</reference>
<protein>
    <recommendedName>
        <fullName evidence="4">Ig-like domain-containing protein</fullName>
    </recommendedName>
</protein>
<dbReference type="InParanoid" id="A0A671TNH3"/>
<dbReference type="InterPro" id="IPR011162">
    <property type="entry name" value="MHC_I/II-like_Ag-recog"/>
</dbReference>
<dbReference type="InterPro" id="IPR007110">
    <property type="entry name" value="Ig-like_dom"/>
</dbReference>
<dbReference type="FunFam" id="3.30.500.10:FF:000005">
    <property type="entry name" value="MHC class I antigen ZKA transcript variant 1"/>
    <property type="match status" value="1"/>
</dbReference>
<dbReference type="InterPro" id="IPR036179">
    <property type="entry name" value="Ig-like_dom_sf"/>
</dbReference>
<dbReference type="PANTHER" id="PTHR16675">
    <property type="entry name" value="MHC CLASS I-RELATED"/>
    <property type="match status" value="1"/>
</dbReference>
<feature type="domain" description="Ig-like" evidence="4">
    <location>
        <begin position="353"/>
        <end position="441"/>
    </location>
</feature>
<evidence type="ECO:0000259" key="4">
    <source>
        <dbReference type="PROSITE" id="PS50835"/>
    </source>
</evidence>
<dbReference type="InterPro" id="IPR001039">
    <property type="entry name" value="MHC_I_a_a1/a2"/>
</dbReference>
<evidence type="ECO:0000256" key="2">
    <source>
        <dbReference type="ARBA" id="ARBA00023319"/>
    </source>
</evidence>
<comment type="similarity">
    <text evidence="3">Belongs to the MHC class I family.</text>
</comment>
<dbReference type="SMART" id="SM00407">
    <property type="entry name" value="IGc1"/>
    <property type="match status" value="2"/>
</dbReference>
<dbReference type="PROSITE" id="PS50835">
    <property type="entry name" value="IG_LIKE"/>
    <property type="match status" value="2"/>
</dbReference>
<dbReference type="PRINTS" id="PR01638">
    <property type="entry name" value="MHCCLASSI"/>
</dbReference>
<name>A0A671TNH3_SPAAU</name>
<dbReference type="InterPro" id="IPR003006">
    <property type="entry name" value="Ig/MHC_CS"/>
</dbReference>
<dbReference type="PROSITE" id="PS00290">
    <property type="entry name" value="IG_MHC"/>
    <property type="match status" value="1"/>
</dbReference>
<evidence type="ECO:0000256" key="1">
    <source>
        <dbReference type="ARBA" id="ARBA00023180"/>
    </source>
</evidence>
<dbReference type="Gene3D" id="3.30.500.10">
    <property type="entry name" value="MHC class I-like antigen recognition-like"/>
    <property type="match status" value="1"/>
</dbReference>
<dbReference type="GeneTree" id="ENSGT01150000287002"/>
<dbReference type="SUPFAM" id="SSF54452">
    <property type="entry name" value="MHC antigen-recognition domain"/>
    <property type="match status" value="1"/>
</dbReference>
<dbReference type="Gene3D" id="2.60.40.10">
    <property type="entry name" value="Immunoglobulins"/>
    <property type="match status" value="2"/>
</dbReference>
<keyword evidence="2" id="KW-0393">Immunoglobulin domain</keyword>
<dbReference type="InterPro" id="IPR037055">
    <property type="entry name" value="MHC_I-like_Ag-recog_sf"/>
</dbReference>
<keyword evidence="1" id="KW-0325">Glycoprotein</keyword>
<keyword evidence="6" id="KW-1185">Reference proteome</keyword>
<evidence type="ECO:0000313" key="5">
    <source>
        <dbReference type="Ensembl" id="ENSSAUP00010002327.1"/>
    </source>
</evidence>
<dbReference type="InterPro" id="IPR003597">
    <property type="entry name" value="Ig_C1-set"/>
</dbReference>
<dbReference type="InterPro" id="IPR011161">
    <property type="entry name" value="MHC_I-like_Ag-recog"/>
</dbReference>
<dbReference type="InterPro" id="IPR013783">
    <property type="entry name" value="Ig-like_fold"/>
</dbReference>
<proteinExistence type="inferred from homology"/>
<evidence type="ECO:0000313" key="6">
    <source>
        <dbReference type="Proteomes" id="UP000472265"/>
    </source>
</evidence>
<reference evidence="5" key="3">
    <citation type="submission" date="2025-09" db="UniProtKB">
        <authorList>
            <consortium name="Ensembl"/>
        </authorList>
    </citation>
    <scope>IDENTIFICATION</scope>
</reference>
<gene>
    <name evidence="5" type="primary">LOC115578635</name>
</gene>
<dbReference type="InterPro" id="IPR050208">
    <property type="entry name" value="MHC_class-I_related"/>
</dbReference>
<feature type="domain" description="Ig-like" evidence="4">
    <location>
        <begin position="47"/>
        <end position="136"/>
    </location>
</feature>
<dbReference type="Proteomes" id="UP000472265">
    <property type="component" value="Chromosome 3"/>
</dbReference>
<dbReference type="PANTHER" id="PTHR16675:SF193">
    <property type="entry name" value="LOC571647 PROTEIN-RELATED"/>
    <property type="match status" value="1"/>
</dbReference>
<accession>A0A671TNH3</accession>
<dbReference type="AlphaFoldDB" id="A0A671TNH3"/>
<evidence type="ECO:0000256" key="3">
    <source>
        <dbReference type="RuleBase" id="RU004439"/>
    </source>
</evidence>
<dbReference type="Ensembl" id="ENSSAUT00010002449.1">
    <property type="protein sequence ID" value="ENSSAUP00010002327.1"/>
    <property type="gene ID" value="ENSSAUG00010001130.1"/>
</dbReference>
<dbReference type="Pfam" id="PF00129">
    <property type="entry name" value="MHC_I"/>
    <property type="match status" value="1"/>
</dbReference>
<sequence>MSNKKQIVNNNRSVSIIQRWLLRNRCHRGQSYVWSNIKLLFVSPAPPEVYVFARDTNIESNIRLTCLATGFYPQDIIMWIKRDGRKLYREDGLESSGVRPNEDDTFQRRDSVEILRKDKSRYTCEVIHEASSVYVMKEWGKNLFLVFTSLRERNLTVTHSLHYIYTALSKDLGLPGIHKFTAIGMLDSRMIDYFDSKTKEKVPKQTWMRERLDPDFWVKGTQSRLKKQQWFEVNINILKDRMRQNDTDLHVLQWMVGCEGEMQEDGTMKFHRGMDRYNYDGSDFLSFNNFRSVWVAPVTAAEETKRKWDNDTDLNNKIKGYLENECMQWLNKFWNQSYAWLNIKLLFVSPAPPEVYVLTRDTNIESNIRLTCLATGFYPQDIIMWIKRDGRKLYREDGLESSGVRPNEDDTFQRRDSVEILRKDKSRYTCEVIHEASSVFDGGALFLCCFEL</sequence>
<reference evidence="5" key="1">
    <citation type="submission" date="2021-04" db="EMBL/GenBank/DDBJ databases">
        <authorList>
            <consortium name="Wellcome Sanger Institute Data Sharing"/>
        </authorList>
    </citation>
    <scope>NUCLEOTIDE SEQUENCE [LARGE SCALE GENOMIC DNA]</scope>
</reference>
<dbReference type="GO" id="GO:0009897">
    <property type="term" value="C:external side of plasma membrane"/>
    <property type="evidence" value="ECO:0007669"/>
    <property type="project" value="TreeGrafter"/>
</dbReference>
<organism evidence="5 6">
    <name type="scientific">Sparus aurata</name>
    <name type="common">Gilthead sea bream</name>
    <dbReference type="NCBI Taxonomy" id="8175"/>
    <lineage>
        <taxon>Eukaryota</taxon>
        <taxon>Metazoa</taxon>
        <taxon>Chordata</taxon>
        <taxon>Craniata</taxon>
        <taxon>Vertebrata</taxon>
        <taxon>Euteleostomi</taxon>
        <taxon>Actinopterygii</taxon>
        <taxon>Neopterygii</taxon>
        <taxon>Teleostei</taxon>
        <taxon>Neoteleostei</taxon>
        <taxon>Acanthomorphata</taxon>
        <taxon>Eupercaria</taxon>
        <taxon>Spariformes</taxon>
        <taxon>Sparidae</taxon>
        <taxon>Sparus</taxon>
    </lineage>
</organism>
<dbReference type="Pfam" id="PF07654">
    <property type="entry name" value="C1-set"/>
    <property type="match status" value="2"/>
</dbReference>
<dbReference type="SUPFAM" id="SSF48726">
    <property type="entry name" value="Immunoglobulin"/>
    <property type="match status" value="2"/>
</dbReference>
<dbReference type="GO" id="GO:0006955">
    <property type="term" value="P:immune response"/>
    <property type="evidence" value="ECO:0007669"/>
    <property type="project" value="TreeGrafter"/>
</dbReference>
<dbReference type="GO" id="GO:0005615">
    <property type="term" value="C:extracellular space"/>
    <property type="evidence" value="ECO:0007669"/>
    <property type="project" value="TreeGrafter"/>
</dbReference>
<dbReference type="FunCoup" id="A0A671TNH3">
    <property type="interactions" value="510"/>
</dbReference>